<reference evidence="6 7" key="1">
    <citation type="submission" date="2015-10" db="EMBL/GenBank/DDBJ databases">
        <title>Draft genome sequence of Streptomyces griseorubiginosus DSM 40469, type strain for the species Streptomyces griseorubiginosus.</title>
        <authorList>
            <person name="Ruckert C."/>
            <person name="Winkler A."/>
            <person name="Kalinowski J."/>
            <person name="Kampfer P."/>
            <person name="Glaeser S."/>
        </authorList>
    </citation>
    <scope>NUCLEOTIDE SEQUENCE [LARGE SCALE GENOMIC DNA]</scope>
    <source>
        <strain evidence="6 7">DSM 40469</strain>
    </source>
</reference>
<proteinExistence type="predicted"/>
<dbReference type="AlphaFoldDB" id="A0A101S6D3"/>
<dbReference type="RefSeq" id="WP_062237240.1">
    <property type="nucleotide sequence ID" value="NZ_JBEOZZ010000006.1"/>
</dbReference>
<accession>A0A101S6D3</accession>
<dbReference type="Gene3D" id="1.10.10.1320">
    <property type="entry name" value="Anti-sigma factor, zinc-finger domain"/>
    <property type="match status" value="1"/>
</dbReference>
<keyword evidence="1" id="KW-0805">Transcription regulation</keyword>
<evidence type="ECO:0000313" key="7">
    <source>
        <dbReference type="Proteomes" id="UP000054375"/>
    </source>
</evidence>
<name>A0A101S6D3_9ACTN</name>
<keyword evidence="4" id="KW-1133">Transmembrane helix</keyword>
<feature type="domain" description="Putative zinc-finger" evidence="5">
    <location>
        <begin position="9"/>
        <end position="37"/>
    </location>
</feature>
<feature type="transmembrane region" description="Helical" evidence="4">
    <location>
        <begin position="90"/>
        <end position="109"/>
    </location>
</feature>
<evidence type="ECO:0000256" key="2">
    <source>
        <dbReference type="ARBA" id="ARBA00023163"/>
    </source>
</evidence>
<protein>
    <recommendedName>
        <fullName evidence="5">Putative zinc-finger domain-containing protein</fullName>
    </recommendedName>
</protein>
<sequence>MRSLERHRDVGAYALGVLDEAEAFRFEDHLMECPRCAAHVTEFGPVTRQMMLYRRATPRVVHPMAQPGPQLLNRLLGEVATRQRARRRRLVFALAASVVLAVGGPALALTAGGDSSRDAEAAPRTTSVEATDAKSGVWAQVVTEDEDWGTAVELKVKDESGPRSCHLVAISRDGREETVTGWNATGHASGDNTMMGSSTFHAGQIDRYEVRTASGEHLVTLDPS</sequence>
<dbReference type="Pfam" id="PF13490">
    <property type="entry name" value="zf-HC2"/>
    <property type="match status" value="1"/>
</dbReference>
<evidence type="ECO:0000256" key="1">
    <source>
        <dbReference type="ARBA" id="ARBA00023015"/>
    </source>
</evidence>
<evidence type="ECO:0000313" key="6">
    <source>
        <dbReference type="EMBL" id="KUN67958.1"/>
    </source>
</evidence>
<evidence type="ECO:0000256" key="3">
    <source>
        <dbReference type="SAM" id="MobiDB-lite"/>
    </source>
</evidence>
<feature type="region of interest" description="Disordered" evidence="3">
    <location>
        <begin position="111"/>
        <end position="130"/>
    </location>
</feature>
<evidence type="ECO:0000256" key="4">
    <source>
        <dbReference type="SAM" id="Phobius"/>
    </source>
</evidence>
<keyword evidence="4" id="KW-0812">Transmembrane</keyword>
<comment type="caution">
    <text evidence="6">The sequence shown here is derived from an EMBL/GenBank/DDBJ whole genome shotgun (WGS) entry which is preliminary data.</text>
</comment>
<keyword evidence="7" id="KW-1185">Reference proteome</keyword>
<dbReference type="InterPro" id="IPR027383">
    <property type="entry name" value="Znf_put"/>
</dbReference>
<dbReference type="InterPro" id="IPR041916">
    <property type="entry name" value="Anti_sigma_zinc_sf"/>
</dbReference>
<gene>
    <name evidence="6" type="ORF">AQJ54_13050</name>
</gene>
<evidence type="ECO:0000259" key="5">
    <source>
        <dbReference type="Pfam" id="PF13490"/>
    </source>
</evidence>
<keyword evidence="4" id="KW-0472">Membrane</keyword>
<dbReference type="EMBL" id="LMWV01000007">
    <property type="protein sequence ID" value="KUN67958.1"/>
    <property type="molecule type" value="Genomic_DNA"/>
</dbReference>
<dbReference type="Proteomes" id="UP000054375">
    <property type="component" value="Unassembled WGS sequence"/>
</dbReference>
<keyword evidence="2" id="KW-0804">Transcription</keyword>
<organism evidence="6 7">
    <name type="scientific">Streptomyces griseorubiginosus</name>
    <dbReference type="NCBI Taxonomy" id="67304"/>
    <lineage>
        <taxon>Bacteria</taxon>
        <taxon>Bacillati</taxon>
        <taxon>Actinomycetota</taxon>
        <taxon>Actinomycetes</taxon>
        <taxon>Kitasatosporales</taxon>
        <taxon>Streptomycetaceae</taxon>
        <taxon>Streptomyces</taxon>
    </lineage>
</organism>